<accession>A0ABS2CVJ4</accession>
<evidence type="ECO:0000256" key="1">
    <source>
        <dbReference type="PROSITE-ProRule" id="PRU00339"/>
    </source>
</evidence>
<dbReference type="Pfam" id="PF09976">
    <property type="entry name" value="TPR_21"/>
    <property type="match status" value="1"/>
</dbReference>
<feature type="signal peptide" evidence="2">
    <location>
        <begin position="1"/>
        <end position="18"/>
    </location>
</feature>
<dbReference type="PANTHER" id="PTHR23082:SF0">
    <property type="entry name" value="GENERAL TRANSCRIPTION FACTOR 3C POLYPEPTIDE 3"/>
    <property type="match status" value="1"/>
</dbReference>
<dbReference type="SUPFAM" id="SSF48452">
    <property type="entry name" value="TPR-like"/>
    <property type="match status" value="3"/>
</dbReference>
<dbReference type="Gene3D" id="1.25.40.10">
    <property type="entry name" value="Tetratricopeptide repeat domain"/>
    <property type="match status" value="4"/>
</dbReference>
<reference evidence="4 5" key="1">
    <citation type="submission" date="2021-02" db="EMBL/GenBank/DDBJ databases">
        <authorList>
            <person name="Jung H.S."/>
            <person name="Chun B.H."/>
            <person name="Jeon C.O."/>
        </authorList>
    </citation>
    <scope>NUCLEOTIDE SEQUENCE [LARGE SCALE GENOMIC DNA]</scope>
    <source>
        <strain evidence="4 5">LMG 25203</strain>
    </source>
</reference>
<feature type="domain" description="Ancillary SecYEG translocon subunit/Cell division coordinator CpoB TPR" evidence="3">
    <location>
        <begin position="305"/>
        <end position="429"/>
    </location>
</feature>
<feature type="chain" id="PRO_5045283812" evidence="2">
    <location>
        <begin position="19"/>
        <end position="592"/>
    </location>
</feature>
<protein>
    <submittedName>
        <fullName evidence="4">Tetratricopeptide repeat protein</fullName>
    </submittedName>
</protein>
<dbReference type="InterPro" id="IPR018704">
    <property type="entry name" value="SecYEG/CpoB_TPR"/>
</dbReference>
<dbReference type="RefSeq" id="WP_187657906.1">
    <property type="nucleotide sequence ID" value="NZ_JACSOD020000463.1"/>
</dbReference>
<name>A0ABS2CVJ4_9FLAO</name>
<dbReference type="Pfam" id="PF13181">
    <property type="entry name" value="TPR_8"/>
    <property type="match status" value="1"/>
</dbReference>
<dbReference type="InterPro" id="IPR011990">
    <property type="entry name" value="TPR-like_helical_dom_sf"/>
</dbReference>
<dbReference type="SMART" id="SM00028">
    <property type="entry name" value="TPR"/>
    <property type="match status" value="6"/>
</dbReference>
<evidence type="ECO:0000313" key="4">
    <source>
        <dbReference type="EMBL" id="MBM6498995.1"/>
    </source>
</evidence>
<dbReference type="Proteomes" id="UP000759529">
    <property type="component" value="Unassembled WGS sequence"/>
</dbReference>
<dbReference type="EMBL" id="JACSOD020000463">
    <property type="protein sequence ID" value="MBM6498995.1"/>
    <property type="molecule type" value="Genomic_DNA"/>
</dbReference>
<dbReference type="PROSITE" id="PS50005">
    <property type="entry name" value="TPR"/>
    <property type="match status" value="2"/>
</dbReference>
<evidence type="ECO:0000259" key="3">
    <source>
        <dbReference type="Pfam" id="PF09976"/>
    </source>
</evidence>
<evidence type="ECO:0000256" key="2">
    <source>
        <dbReference type="SAM" id="SignalP"/>
    </source>
</evidence>
<dbReference type="InterPro" id="IPR019734">
    <property type="entry name" value="TPR_rpt"/>
</dbReference>
<evidence type="ECO:0000313" key="5">
    <source>
        <dbReference type="Proteomes" id="UP000759529"/>
    </source>
</evidence>
<dbReference type="Pfam" id="PF14559">
    <property type="entry name" value="TPR_19"/>
    <property type="match status" value="1"/>
</dbReference>
<feature type="repeat" description="TPR" evidence="1">
    <location>
        <begin position="17"/>
        <end position="50"/>
    </location>
</feature>
<dbReference type="InterPro" id="IPR039340">
    <property type="entry name" value="Tfc4/TFIIIC-102/Sfc4"/>
</dbReference>
<keyword evidence="2" id="KW-0732">Signal</keyword>
<proteinExistence type="predicted"/>
<dbReference type="PANTHER" id="PTHR23082">
    <property type="entry name" value="TRANSCRIPTION INITIATION FACTOR IIIC TFIIIC , POLYPEPTIDE 3-RELATED"/>
    <property type="match status" value="1"/>
</dbReference>
<keyword evidence="1" id="KW-0802">TPR repeat</keyword>
<sequence length="592" mass="68705">MKKIIAFVFLFLSLWVNAQNEQLAQNYYDRGEFEKAVVSYEELLKNNPGNSLFFQRTVDCYQQLQQFDKAEKALQARLEKFKQSNLLIELGYNYQLQKDESKAKKIYEQAIDKISKNVNEAYGIGYTFERKSLLDYALLAYKTATEIEPRLTFNSQIAVIYGQQGKTDLMIETYLIEAYQNPQNLPLIQSQLSRFMNEDADETFNDNLRKSLLLRAQKTQDIFWNDFLSWFFIQQKEYGKAFIQQKAIYKREPESFSNIVNLGQMAIEDNDQEAATEILTFVLQNTNDIDLIIQANSYLMEMKIENSQDKDYVAISQELDKLITEFGVSPYTLPLLRLQANFSAFQLKKPEQAKTILKNAMEMNLSRNQTAEVKMELADILLYEEKFNQALIYYSQVENDMSGDVLGQEASLKTAKTSYYKADFEWANHQLKVLKSASTQLIANDALDLFLLISDNTVEDSTQTALKKFARADFLLYQNKKQESLAQFQQILKEHKGEEIEAVTLLRIGKIYEKLGDFAKALESYQAIIANHKEGIYIDEALFFSAEIYADHLKDNEKAKPLYEKVILNHEDSIYSVEARKKYRQLRGDNNL</sequence>
<comment type="caution">
    <text evidence="4">The sequence shown here is derived from an EMBL/GenBank/DDBJ whole genome shotgun (WGS) entry which is preliminary data.</text>
</comment>
<dbReference type="Pfam" id="PF13174">
    <property type="entry name" value="TPR_6"/>
    <property type="match status" value="1"/>
</dbReference>
<feature type="repeat" description="TPR" evidence="1">
    <location>
        <begin position="502"/>
        <end position="535"/>
    </location>
</feature>
<gene>
    <name evidence="4" type="ORF">H9X54_006735</name>
</gene>
<keyword evidence="5" id="KW-1185">Reference proteome</keyword>
<organism evidence="4 5">
    <name type="scientific">Flavobacterium macrobrachii</name>
    <dbReference type="NCBI Taxonomy" id="591204"/>
    <lineage>
        <taxon>Bacteria</taxon>
        <taxon>Pseudomonadati</taxon>
        <taxon>Bacteroidota</taxon>
        <taxon>Flavobacteriia</taxon>
        <taxon>Flavobacteriales</taxon>
        <taxon>Flavobacteriaceae</taxon>
        <taxon>Flavobacterium</taxon>
    </lineage>
</organism>